<dbReference type="EMBL" id="NGJZ01000001">
    <property type="protein sequence ID" value="RSU07787.1"/>
    <property type="molecule type" value="Genomic_DNA"/>
</dbReference>
<dbReference type="InterPro" id="IPR000086">
    <property type="entry name" value="NUDIX_hydrolase_dom"/>
</dbReference>
<evidence type="ECO:0000313" key="3">
    <source>
        <dbReference type="Proteomes" id="UP000288669"/>
    </source>
</evidence>
<sequence length="285" mass="32968">MIWNNFRKDDARLPTFINEREEKHYYETEATEKDYLAWYRQHNSKKYRTPSVTVDNVLFCYNREQDQLKVLLIRRNTHPFRNSWALPGGFVQPEESTDESCLRETATETGVSITSQHIEQLHTFSTPNRDPRGWIITVSYLAFIGEEPLTAGLDAKEALWFSVVRKDDMLHLVNGPNEIILNFQTGKTTAGEQLAFDHAKIISKAFLRVLNKMYHDPKVLRLLGQSFTITEARKVFAKFLGCPHQTIDHSNFKKALRAELVELGEKPVGIGRPSKIFTLKENKKK</sequence>
<dbReference type="CDD" id="cd18873">
    <property type="entry name" value="NUDIX_NadM_like"/>
    <property type="match status" value="1"/>
</dbReference>
<protein>
    <submittedName>
        <fullName evidence="2">DNA mismatch repair protein MutT</fullName>
    </submittedName>
</protein>
<comment type="caution">
    <text evidence="2">The sequence shown here is derived from an EMBL/GenBank/DDBJ whole genome shotgun (WGS) entry which is preliminary data.</text>
</comment>
<name>A0A430AIP4_9ENTE</name>
<organism evidence="2 3">
    <name type="scientific">Vagococcus entomophilus</name>
    <dbReference type="NCBI Taxonomy" id="1160095"/>
    <lineage>
        <taxon>Bacteria</taxon>
        <taxon>Bacillati</taxon>
        <taxon>Bacillota</taxon>
        <taxon>Bacilli</taxon>
        <taxon>Lactobacillales</taxon>
        <taxon>Enterococcaceae</taxon>
        <taxon>Vagococcus</taxon>
    </lineage>
</organism>
<dbReference type="Gene3D" id="1.10.10.10">
    <property type="entry name" value="Winged helix-like DNA-binding domain superfamily/Winged helix DNA-binding domain"/>
    <property type="match status" value="1"/>
</dbReference>
<accession>A0A430AIP4</accession>
<dbReference type="RefSeq" id="WP_390221163.1">
    <property type="nucleotide sequence ID" value="NZ_JBHLWU010000001.1"/>
</dbReference>
<dbReference type="Pfam" id="PF21906">
    <property type="entry name" value="WHD_NrtR"/>
    <property type="match status" value="1"/>
</dbReference>
<reference evidence="2 3" key="1">
    <citation type="submission" date="2017-05" db="EMBL/GenBank/DDBJ databases">
        <title>Vagococcus spp. assemblies.</title>
        <authorList>
            <person name="Gulvik C.A."/>
        </authorList>
    </citation>
    <scope>NUCLEOTIDE SEQUENCE [LARGE SCALE GENOMIC DNA]</scope>
    <source>
        <strain evidence="2 3">DSM 24756</strain>
    </source>
</reference>
<feature type="domain" description="Nudix hydrolase" evidence="1">
    <location>
        <begin position="45"/>
        <end position="185"/>
    </location>
</feature>
<keyword evidence="3" id="KW-1185">Reference proteome</keyword>
<dbReference type="SUPFAM" id="SSF55811">
    <property type="entry name" value="Nudix"/>
    <property type="match status" value="1"/>
</dbReference>
<evidence type="ECO:0000259" key="1">
    <source>
        <dbReference type="PROSITE" id="PS51462"/>
    </source>
</evidence>
<dbReference type="Pfam" id="PF00293">
    <property type="entry name" value="NUDIX"/>
    <property type="match status" value="1"/>
</dbReference>
<dbReference type="PANTHER" id="PTHR43736:SF4">
    <property type="entry name" value="SLR1690 PROTEIN"/>
    <property type="match status" value="1"/>
</dbReference>
<dbReference type="InterPro" id="IPR036388">
    <property type="entry name" value="WH-like_DNA-bd_sf"/>
</dbReference>
<dbReference type="InterPro" id="IPR015797">
    <property type="entry name" value="NUDIX_hydrolase-like_dom_sf"/>
</dbReference>
<dbReference type="InterPro" id="IPR036390">
    <property type="entry name" value="WH_DNA-bd_sf"/>
</dbReference>
<dbReference type="Gene3D" id="3.90.79.10">
    <property type="entry name" value="Nucleoside Triphosphate Pyrophosphohydrolase"/>
    <property type="match status" value="1"/>
</dbReference>
<dbReference type="PROSITE" id="PS51462">
    <property type="entry name" value="NUDIX"/>
    <property type="match status" value="1"/>
</dbReference>
<dbReference type="InterPro" id="IPR054105">
    <property type="entry name" value="WHD_NrtR"/>
</dbReference>
<gene>
    <name evidence="2" type="ORF">CBF30_00680</name>
</gene>
<dbReference type="AlphaFoldDB" id="A0A430AIP4"/>
<proteinExistence type="predicted"/>
<evidence type="ECO:0000313" key="2">
    <source>
        <dbReference type="EMBL" id="RSU07787.1"/>
    </source>
</evidence>
<dbReference type="Gene3D" id="1.10.287.1030">
    <property type="entry name" value="Nudix-associated domain"/>
    <property type="match status" value="1"/>
</dbReference>
<dbReference type="SUPFAM" id="SSF46785">
    <property type="entry name" value="Winged helix' DNA-binding domain"/>
    <property type="match status" value="1"/>
</dbReference>
<dbReference type="Proteomes" id="UP000288669">
    <property type="component" value="Unassembled WGS sequence"/>
</dbReference>
<dbReference type="PANTHER" id="PTHR43736">
    <property type="entry name" value="ADP-RIBOSE PYROPHOSPHATASE"/>
    <property type="match status" value="1"/>
</dbReference>